<evidence type="ECO:0000256" key="1">
    <source>
        <dbReference type="ARBA" id="ARBA00025778"/>
    </source>
</evidence>
<dbReference type="AlphaFoldDB" id="A0A1A8FPN1"/>
<proteinExistence type="inferred from homology"/>
<gene>
    <name evidence="3" type="primary">ZGC:113363</name>
</gene>
<dbReference type="EMBL" id="HAEB01014281">
    <property type="protein sequence ID" value="SBQ60808.1"/>
    <property type="molecule type" value="Transcribed_RNA"/>
</dbReference>
<feature type="region of interest" description="Disordered" evidence="2">
    <location>
        <begin position="71"/>
        <end position="104"/>
    </location>
</feature>
<dbReference type="InterPro" id="IPR026134">
    <property type="entry name" value="MDFI/MDFIC"/>
</dbReference>
<reference evidence="3" key="1">
    <citation type="submission" date="2016-05" db="EMBL/GenBank/DDBJ databases">
        <authorList>
            <person name="Lavstsen T."/>
            <person name="Jespersen J.S."/>
        </authorList>
    </citation>
    <scope>NUCLEOTIDE SEQUENCE</scope>
    <source>
        <tissue evidence="3">Brain</tissue>
    </source>
</reference>
<dbReference type="PANTHER" id="PTHR15304">
    <property type="entry name" value="MYOD FAMILY INHIBITOR"/>
    <property type="match status" value="1"/>
</dbReference>
<accession>A0A1A8FPN1</accession>
<evidence type="ECO:0000256" key="2">
    <source>
        <dbReference type="SAM" id="MobiDB-lite"/>
    </source>
</evidence>
<protein>
    <submittedName>
        <fullName evidence="3">Zgc:113363</fullName>
    </submittedName>
</protein>
<organism evidence="3">
    <name type="scientific">Nothobranchius korthausae</name>
    <dbReference type="NCBI Taxonomy" id="1143690"/>
    <lineage>
        <taxon>Eukaryota</taxon>
        <taxon>Metazoa</taxon>
        <taxon>Chordata</taxon>
        <taxon>Craniata</taxon>
        <taxon>Vertebrata</taxon>
        <taxon>Euteleostomi</taxon>
        <taxon>Actinopterygii</taxon>
        <taxon>Neopterygii</taxon>
        <taxon>Teleostei</taxon>
        <taxon>Neoteleostei</taxon>
        <taxon>Acanthomorphata</taxon>
        <taxon>Ovalentaria</taxon>
        <taxon>Atherinomorphae</taxon>
        <taxon>Cyprinodontiformes</taxon>
        <taxon>Nothobranchiidae</taxon>
        <taxon>Nothobranchius</taxon>
    </lineage>
</organism>
<dbReference type="PANTHER" id="PTHR15304:SF4">
    <property type="entry name" value="MYOD FAMILY INHIBITOR-LIKE"/>
    <property type="match status" value="1"/>
</dbReference>
<dbReference type="GO" id="GO:0010468">
    <property type="term" value="P:regulation of gene expression"/>
    <property type="evidence" value="ECO:0007669"/>
    <property type="project" value="UniProtKB-ARBA"/>
</dbReference>
<comment type="similarity">
    <text evidence="1">Belongs to the MDFI family.</text>
</comment>
<evidence type="ECO:0000313" key="3">
    <source>
        <dbReference type="EMBL" id="SBQ60808.1"/>
    </source>
</evidence>
<name>A0A1A8FPN1_9TELE</name>
<sequence>MEGKSPSENSRGGANRDCDQSNNGKVLHHNTGQAPPPTSDRLQEANSSEELSLSDSSTDEKAHLLPALQTDLDTSSEPPDTPCCVPPTSSSISAPPVSQSSICNQHHHQGTNQMTVSSNKCHTSFNMDAAHIKTVAGDDCFVHCLLSCLFCEVLSICSAVGDCLLCGLGGGGCCDALIGCCVDTVGEAACTEEVCQAVLDCGILENCCGSAECLEICLECCSIIFPS</sequence>
<dbReference type="Pfam" id="PF15316">
    <property type="entry name" value="MDFI"/>
    <property type="match status" value="1"/>
</dbReference>
<feature type="compositionally biased region" description="Polar residues" evidence="2">
    <location>
        <begin position="1"/>
        <end position="12"/>
    </location>
</feature>
<feature type="compositionally biased region" description="Low complexity" evidence="2">
    <location>
        <begin position="86"/>
        <end position="101"/>
    </location>
</feature>
<feature type="region of interest" description="Disordered" evidence="2">
    <location>
        <begin position="1"/>
        <end position="59"/>
    </location>
</feature>
<reference evidence="3" key="2">
    <citation type="submission" date="2016-06" db="EMBL/GenBank/DDBJ databases">
        <title>The genome of a short-lived fish provides insights into sex chromosome evolution and the genetic control of aging.</title>
        <authorList>
            <person name="Reichwald K."/>
            <person name="Felder M."/>
            <person name="Petzold A."/>
            <person name="Koch P."/>
            <person name="Groth M."/>
            <person name="Platzer M."/>
        </authorList>
    </citation>
    <scope>NUCLEOTIDE SEQUENCE</scope>
    <source>
        <tissue evidence="3">Brain</tissue>
    </source>
</reference>